<keyword evidence="2" id="KW-1185">Reference proteome</keyword>
<evidence type="ECO:0000313" key="1">
    <source>
        <dbReference type="EMBL" id="RMZ69302.1"/>
    </source>
</evidence>
<dbReference type="Proteomes" id="UP000265663">
    <property type="component" value="Unassembled WGS sequence"/>
</dbReference>
<dbReference type="AlphaFoldDB" id="A0A3M7M4A5"/>
<organism evidence="1 2">
    <name type="scientific">Pyrenophora seminiperda CCB06</name>
    <dbReference type="NCBI Taxonomy" id="1302712"/>
    <lineage>
        <taxon>Eukaryota</taxon>
        <taxon>Fungi</taxon>
        <taxon>Dikarya</taxon>
        <taxon>Ascomycota</taxon>
        <taxon>Pezizomycotina</taxon>
        <taxon>Dothideomycetes</taxon>
        <taxon>Pleosporomycetidae</taxon>
        <taxon>Pleosporales</taxon>
        <taxon>Pleosporineae</taxon>
        <taxon>Pleosporaceae</taxon>
        <taxon>Pyrenophora</taxon>
    </lineage>
</organism>
<gene>
    <name evidence="1" type="ORF">GMOD_00006043</name>
</gene>
<proteinExistence type="predicted"/>
<evidence type="ECO:0000313" key="2">
    <source>
        <dbReference type="Proteomes" id="UP000265663"/>
    </source>
</evidence>
<protein>
    <submittedName>
        <fullName evidence="1">Uncharacterized protein</fullName>
    </submittedName>
</protein>
<reference evidence="1 2" key="1">
    <citation type="journal article" date="2014" name="PLoS ONE">
        <title>De novo Genome Assembly of the Fungal Plant Pathogen Pyrenophora semeniperda.</title>
        <authorList>
            <person name="Soliai M.M."/>
            <person name="Meyer S.E."/>
            <person name="Udall J.A."/>
            <person name="Elzinga D.E."/>
            <person name="Hermansen R.A."/>
            <person name="Bodily P.M."/>
            <person name="Hart A.A."/>
            <person name="Coleman C.E."/>
        </authorList>
    </citation>
    <scope>NUCLEOTIDE SEQUENCE [LARGE SCALE GENOMIC DNA]</scope>
    <source>
        <strain evidence="1 2">CCB06</strain>
        <tissue evidence="1">Mycelium</tissue>
    </source>
</reference>
<accession>A0A3M7M4A5</accession>
<dbReference type="EMBL" id="KE747818">
    <property type="protein sequence ID" value="RMZ69302.1"/>
    <property type="molecule type" value="Genomic_DNA"/>
</dbReference>
<sequence length="25" mass="2954">MSLRCWTKAQLTLGKILPQRLVFIH</sequence>
<name>A0A3M7M4A5_9PLEO</name>